<dbReference type="AlphaFoldDB" id="A0A5C8PNS0"/>
<dbReference type="Proteomes" id="UP000321638">
    <property type="component" value="Unassembled WGS sequence"/>
</dbReference>
<dbReference type="GO" id="GO:0006635">
    <property type="term" value="P:fatty acid beta-oxidation"/>
    <property type="evidence" value="ECO:0007669"/>
    <property type="project" value="TreeGrafter"/>
</dbReference>
<dbReference type="InterPro" id="IPR029045">
    <property type="entry name" value="ClpP/crotonase-like_dom_sf"/>
</dbReference>
<dbReference type="OrthoDB" id="9795613at2"/>
<dbReference type="InterPro" id="IPR014748">
    <property type="entry name" value="Enoyl-CoA_hydra_C"/>
</dbReference>
<dbReference type="PROSITE" id="PS00166">
    <property type="entry name" value="ENOYL_COA_HYDRATASE"/>
    <property type="match status" value="1"/>
</dbReference>
<accession>A0A5C8PNS0</accession>
<keyword evidence="2" id="KW-0456">Lyase</keyword>
<dbReference type="CDD" id="cd06558">
    <property type="entry name" value="crotonase-like"/>
    <property type="match status" value="1"/>
</dbReference>
<proteinExistence type="inferred from homology"/>
<dbReference type="EMBL" id="VDUZ01000011">
    <property type="protein sequence ID" value="TXL76422.1"/>
    <property type="molecule type" value="Genomic_DNA"/>
</dbReference>
<dbReference type="RefSeq" id="WP_147847230.1">
    <property type="nucleotide sequence ID" value="NZ_DATAJT010000613.1"/>
</dbReference>
<evidence type="ECO:0000256" key="2">
    <source>
        <dbReference type="ARBA" id="ARBA00023239"/>
    </source>
</evidence>
<keyword evidence="5" id="KW-1185">Reference proteome</keyword>
<dbReference type="Gene3D" id="3.90.226.10">
    <property type="entry name" value="2-enoyl-CoA Hydratase, Chain A, domain 1"/>
    <property type="match status" value="1"/>
</dbReference>
<evidence type="ECO:0000256" key="1">
    <source>
        <dbReference type="ARBA" id="ARBA00005254"/>
    </source>
</evidence>
<dbReference type="PANTHER" id="PTHR11941">
    <property type="entry name" value="ENOYL-COA HYDRATASE-RELATED"/>
    <property type="match status" value="1"/>
</dbReference>
<dbReference type="SUPFAM" id="SSF52096">
    <property type="entry name" value="ClpP/crotonase"/>
    <property type="match status" value="1"/>
</dbReference>
<evidence type="ECO:0000313" key="4">
    <source>
        <dbReference type="EMBL" id="TXL76422.1"/>
    </source>
</evidence>
<dbReference type="InterPro" id="IPR018376">
    <property type="entry name" value="Enoyl-CoA_hyd/isom_CS"/>
</dbReference>
<dbReference type="PANTHER" id="PTHR11941:SF54">
    <property type="entry name" value="ENOYL-COA HYDRATASE, MITOCHONDRIAL"/>
    <property type="match status" value="1"/>
</dbReference>
<comment type="caution">
    <text evidence="4">The sequence shown here is derived from an EMBL/GenBank/DDBJ whole genome shotgun (WGS) entry which is preliminary data.</text>
</comment>
<protein>
    <submittedName>
        <fullName evidence="4">Enoyl-CoA hydratase</fullName>
    </submittedName>
</protein>
<dbReference type="Pfam" id="PF00378">
    <property type="entry name" value="ECH_1"/>
    <property type="match status" value="1"/>
</dbReference>
<dbReference type="GO" id="GO:0016829">
    <property type="term" value="F:lyase activity"/>
    <property type="evidence" value="ECO:0007669"/>
    <property type="project" value="UniProtKB-KW"/>
</dbReference>
<sequence>MTTTADTLRLWRSEGTAALPPQPLACIRDGAIAHVVINRPAKRNALTAQIWEALPATLRQLGEDPAIRLVVLRGAGTAAFSGGADIEEFPTVFGDAEATRRYNAAVREAQLAVEMLAKPTLAVVHGACVGGGCGLALACDLRFAAADARFGITPSKLGAAYSVPDTRRLVALVGPSRAKDILFSGRLLSAAEAAQWALVDRVFPPSALEAEAAAYAALLLANAHQSLVIAKATINAIAGLCPRPEAELDDLFEGSFQSRDFKEGYAAFMEKRRPRFE</sequence>
<reference evidence="4 5" key="1">
    <citation type="submission" date="2019-06" db="EMBL/GenBank/DDBJ databases">
        <title>New taxonomy in bacterial strain CC-CFT640, isolated from vineyard.</title>
        <authorList>
            <person name="Lin S.-Y."/>
            <person name="Tsai C.-F."/>
            <person name="Young C.-C."/>
        </authorList>
    </citation>
    <scope>NUCLEOTIDE SEQUENCE [LARGE SCALE GENOMIC DNA]</scope>
    <source>
        <strain evidence="4 5">CC-CFT640</strain>
    </source>
</reference>
<dbReference type="InterPro" id="IPR001753">
    <property type="entry name" value="Enoyl-CoA_hydra/iso"/>
</dbReference>
<dbReference type="Gene3D" id="1.10.12.10">
    <property type="entry name" value="Lyase 2-enoyl-coa Hydratase, Chain A, domain 2"/>
    <property type="match status" value="1"/>
</dbReference>
<organism evidence="4 5">
    <name type="scientific">Vineibacter terrae</name>
    <dbReference type="NCBI Taxonomy" id="2586908"/>
    <lineage>
        <taxon>Bacteria</taxon>
        <taxon>Pseudomonadati</taxon>
        <taxon>Pseudomonadota</taxon>
        <taxon>Alphaproteobacteria</taxon>
        <taxon>Hyphomicrobiales</taxon>
        <taxon>Vineibacter</taxon>
    </lineage>
</organism>
<name>A0A5C8PNS0_9HYPH</name>
<comment type="similarity">
    <text evidence="1 3">Belongs to the enoyl-CoA hydratase/isomerase family.</text>
</comment>
<gene>
    <name evidence="4" type="ORF">FHP25_12305</name>
</gene>
<evidence type="ECO:0000313" key="5">
    <source>
        <dbReference type="Proteomes" id="UP000321638"/>
    </source>
</evidence>
<evidence type="ECO:0000256" key="3">
    <source>
        <dbReference type="RuleBase" id="RU003707"/>
    </source>
</evidence>